<name>A0A139HE28_9PEZI</name>
<sequence>MERGERGMHVLVGVKLHWIEACPDADIIHELESARREQTLHRPLHTTLAVDTTTAAATAVACSALTYLVNMERARSFAAGIVAGVAATRRFSTTPPPPPPPACEVVLSPPVTPYSGLSCALAAGIIVVVTVISTLLISGHPRTTQLATSCITAVVVFLVEPALLPALNILFRSVHGLLLPAIEATMARLKSMRFWTNTTQPASLRGNQLGDGKNWVHSKHGEIQNEGVQDWMLVGREDSVHLKQGKIQSEGEPDWTLIGSTKSMTK</sequence>
<organism evidence="1 2">
    <name type="scientific">Pseudocercospora eumusae</name>
    <dbReference type="NCBI Taxonomy" id="321146"/>
    <lineage>
        <taxon>Eukaryota</taxon>
        <taxon>Fungi</taxon>
        <taxon>Dikarya</taxon>
        <taxon>Ascomycota</taxon>
        <taxon>Pezizomycotina</taxon>
        <taxon>Dothideomycetes</taxon>
        <taxon>Dothideomycetidae</taxon>
        <taxon>Mycosphaerellales</taxon>
        <taxon>Mycosphaerellaceae</taxon>
        <taxon>Pseudocercospora</taxon>
    </lineage>
</organism>
<accession>A0A139HE28</accession>
<dbReference type="OrthoDB" id="10537233at2759"/>
<keyword evidence="2" id="KW-1185">Reference proteome</keyword>
<dbReference type="Proteomes" id="UP000070133">
    <property type="component" value="Unassembled WGS sequence"/>
</dbReference>
<protein>
    <submittedName>
        <fullName evidence="1">Uncharacterized protein</fullName>
    </submittedName>
</protein>
<evidence type="ECO:0000313" key="1">
    <source>
        <dbReference type="EMBL" id="KXT00666.1"/>
    </source>
</evidence>
<proteinExistence type="predicted"/>
<reference evidence="1 2" key="1">
    <citation type="submission" date="2015-07" db="EMBL/GenBank/DDBJ databases">
        <title>Comparative genomics of the Sigatoka disease complex on banana suggests a link between parallel evolutionary changes in Pseudocercospora fijiensis and Pseudocercospora eumusae and increased virulence on the banana host.</title>
        <authorList>
            <person name="Chang T.-C."/>
            <person name="Salvucci A."/>
            <person name="Crous P.W."/>
            <person name="Stergiopoulos I."/>
        </authorList>
    </citation>
    <scope>NUCLEOTIDE SEQUENCE [LARGE SCALE GENOMIC DNA]</scope>
    <source>
        <strain evidence="1 2">CBS 114824</strain>
    </source>
</reference>
<dbReference type="AlphaFoldDB" id="A0A139HE28"/>
<gene>
    <name evidence="1" type="ORF">AC578_4033</name>
</gene>
<comment type="caution">
    <text evidence="1">The sequence shown here is derived from an EMBL/GenBank/DDBJ whole genome shotgun (WGS) entry which is preliminary data.</text>
</comment>
<dbReference type="EMBL" id="LFZN01000069">
    <property type="protein sequence ID" value="KXT00666.1"/>
    <property type="molecule type" value="Genomic_DNA"/>
</dbReference>
<evidence type="ECO:0000313" key="2">
    <source>
        <dbReference type="Proteomes" id="UP000070133"/>
    </source>
</evidence>